<protein>
    <submittedName>
        <fullName evidence="2">Uncharacterized protein</fullName>
    </submittedName>
</protein>
<evidence type="ECO:0000313" key="2">
    <source>
        <dbReference type="EMBL" id="MFI7870356.1"/>
    </source>
</evidence>
<keyword evidence="1" id="KW-1133">Transmembrane helix</keyword>
<sequence>MTGGRRPRPPVGDAATIATQAEGFLRAQAYYEEARAEARTLCDRMPWMTTAQAEDFTRHYVDHRITLVRAMLSATVTRTGELRQEYEGRYLQLRRALLRRHAGWVSVALASATGLHALAWIWLR</sequence>
<name>A0ABW8B7U3_9ACTN</name>
<keyword evidence="1" id="KW-0472">Membrane</keyword>
<evidence type="ECO:0000313" key="3">
    <source>
        <dbReference type="Proteomes" id="UP001614264"/>
    </source>
</evidence>
<evidence type="ECO:0000256" key="1">
    <source>
        <dbReference type="SAM" id="Phobius"/>
    </source>
</evidence>
<dbReference type="Proteomes" id="UP001614264">
    <property type="component" value="Unassembled WGS sequence"/>
</dbReference>
<organism evidence="2 3">
    <name type="scientific">Streptomyces salinarius</name>
    <dbReference type="NCBI Taxonomy" id="2762598"/>
    <lineage>
        <taxon>Bacteria</taxon>
        <taxon>Bacillati</taxon>
        <taxon>Actinomycetota</taxon>
        <taxon>Actinomycetes</taxon>
        <taxon>Kitasatosporales</taxon>
        <taxon>Streptomycetaceae</taxon>
        <taxon>Streptomyces</taxon>
    </lineage>
</organism>
<feature type="transmembrane region" description="Helical" evidence="1">
    <location>
        <begin position="102"/>
        <end position="123"/>
    </location>
</feature>
<accession>A0ABW8B7U3</accession>
<keyword evidence="1" id="KW-0812">Transmembrane</keyword>
<keyword evidence="3" id="KW-1185">Reference proteome</keyword>
<comment type="caution">
    <text evidence="2">The sequence shown here is derived from an EMBL/GenBank/DDBJ whole genome shotgun (WGS) entry which is preliminary data.</text>
</comment>
<dbReference type="EMBL" id="JBITPR010000022">
    <property type="protein sequence ID" value="MFI7870356.1"/>
    <property type="molecule type" value="Genomic_DNA"/>
</dbReference>
<reference evidence="2 3" key="1">
    <citation type="submission" date="2024-07" db="EMBL/GenBank/DDBJ databases">
        <title>Whole genome sequencing of Prodigiosin pigment-producing Streptomyces salinarius isolated from rhizosphere soil of Arachis hypogaea.</title>
        <authorList>
            <person name="Vidhya A."/>
            <person name="Ramya S."/>
        </authorList>
    </citation>
    <scope>NUCLEOTIDE SEQUENCE [LARGE SCALE GENOMIC DNA]</scope>
    <source>
        <strain evidence="2 3">VRMG2420</strain>
    </source>
</reference>
<dbReference type="RefSeq" id="WP_165288950.1">
    <property type="nucleotide sequence ID" value="NZ_JAXLNW010000015.1"/>
</dbReference>
<gene>
    <name evidence="2" type="ORF">AB4829_07080</name>
</gene>
<proteinExistence type="predicted"/>